<evidence type="ECO:0000313" key="2">
    <source>
        <dbReference type="Proteomes" id="UP001153709"/>
    </source>
</evidence>
<gene>
    <name evidence="1" type="ORF">DIABBA_LOCUS5408</name>
</gene>
<dbReference type="PANTHER" id="PTHR47027">
    <property type="entry name" value="REVERSE TRANSCRIPTASE DOMAIN-CONTAINING PROTEIN"/>
    <property type="match status" value="1"/>
</dbReference>
<feature type="non-terminal residue" evidence="1">
    <location>
        <position position="101"/>
    </location>
</feature>
<accession>A0A9N9STL2</accession>
<reference evidence="1" key="1">
    <citation type="submission" date="2022-01" db="EMBL/GenBank/DDBJ databases">
        <authorList>
            <person name="King R."/>
        </authorList>
    </citation>
    <scope>NUCLEOTIDE SEQUENCE</scope>
</reference>
<proteinExistence type="predicted"/>
<organism evidence="1 2">
    <name type="scientific">Diabrotica balteata</name>
    <name type="common">Banded cucumber beetle</name>
    <dbReference type="NCBI Taxonomy" id="107213"/>
    <lineage>
        <taxon>Eukaryota</taxon>
        <taxon>Metazoa</taxon>
        <taxon>Ecdysozoa</taxon>
        <taxon>Arthropoda</taxon>
        <taxon>Hexapoda</taxon>
        <taxon>Insecta</taxon>
        <taxon>Pterygota</taxon>
        <taxon>Neoptera</taxon>
        <taxon>Endopterygota</taxon>
        <taxon>Coleoptera</taxon>
        <taxon>Polyphaga</taxon>
        <taxon>Cucujiformia</taxon>
        <taxon>Chrysomeloidea</taxon>
        <taxon>Chrysomelidae</taxon>
        <taxon>Galerucinae</taxon>
        <taxon>Diabroticina</taxon>
        <taxon>Diabroticites</taxon>
        <taxon>Diabrotica</taxon>
    </lineage>
</organism>
<dbReference type="PANTHER" id="PTHR47027:SF20">
    <property type="entry name" value="REVERSE TRANSCRIPTASE-LIKE PROTEIN WITH RNA-DIRECTED DNA POLYMERASE DOMAIN"/>
    <property type="match status" value="1"/>
</dbReference>
<evidence type="ECO:0000313" key="1">
    <source>
        <dbReference type="EMBL" id="CAG9831855.1"/>
    </source>
</evidence>
<dbReference type="OrthoDB" id="6771993at2759"/>
<keyword evidence="2" id="KW-1185">Reference proteome</keyword>
<protein>
    <submittedName>
        <fullName evidence="1">Uncharacterized protein</fullName>
    </submittedName>
</protein>
<dbReference type="Proteomes" id="UP001153709">
    <property type="component" value="Chromosome 3"/>
</dbReference>
<name>A0A9N9STL2_DIABA</name>
<sequence>MLTIVIIAESETDLQTLQNTMCDTGEQFELTINIKKTKTMVISKRGKVITKIQIKNEDIEQVDKIKYLGVWITEDLNPKSEIRSRIEQSRASFLKMKKFLC</sequence>
<dbReference type="EMBL" id="OU898278">
    <property type="protein sequence ID" value="CAG9831855.1"/>
    <property type="molecule type" value="Genomic_DNA"/>
</dbReference>
<dbReference type="AlphaFoldDB" id="A0A9N9STL2"/>